<dbReference type="AlphaFoldDB" id="A0A6A6LN70"/>
<dbReference type="InterPro" id="IPR013103">
    <property type="entry name" value="RVT_2"/>
</dbReference>
<evidence type="ECO:0000256" key="7">
    <source>
        <dbReference type="SAM" id="MobiDB-lite"/>
    </source>
</evidence>
<dbReference type="GO" id="GO:0005524">
    <property type="term" value="F:ATP binding"/>
    <property type="evidence" value="ECO:0007669"/>
    <property type="project" value="UniProtKB-UniRule"/>
</dbReference>
<feature type="binding site" evidence="6">
    <location>
        <position position="55"/>
    </location>
    <ligand>
        <name>ATP</name>
        <dbReference type="ChEBI" id="CHEBI:30616"/>
    </ligand>
</feature>
<dbReference type="Pfam" id="PF07714">
    <property type="entry name" value="PK_Tyr_Ser-Thr"/>
    <property type="match status" value="1"/>
</dbReference>
<dbReference type="Pfam" id="PF07727">
    <property type="entry name" value="RVT_2"/>
    <property type="match status" value="1"/>
</dbReference>
<name>A0A6A6LN70_HEVBR</name>
<dbReference type="GO" id="GO:0004674">
    <property type="term" value="F:protein serine/threonine kinase activity"/>
    <property type="evidence" value="ECO:0007669"/>
    <property type="project" value="UniProtKB-KW"/>
</dbReference>
<evidence type="ECO:0000256" key="6">
    <source>
        <dbReference type="PROSITE-ProRule" id="PRU10141"/>
    </source>
</evidence>
<dbReference type="Proteomes" id="UP000467840">
    <property type="component" value="Chromosome 4"/>
</dbReference>
<dbReference type="SUPFAM" id="SSF56112">
    <property type="entry name" value="Protein kinase-like (PK-like)"/>
    <property type="match status" value="1"/>
</dbReference>
<dbReference type="Gene3D" id="1.10.510.10">
    <property type="entry name" value="Transferase(Phosphotransferase) domain 1"/>
    <property type="match status" value="3"/>
</dbReference>
<proteinExistence type="predicted"/>
<dbReference type="PROSITE" id="PS00108">
    <property type="entry name" value="PROTEIN_KINASE_ST"/>
    <property type="match status" value="1"/>
</dbReference>
<keyword evidence="4" id="KW-0418">Kinase</keyword>
<keyword evidence="1" id="KW-0723">Serine/threonine-protein kinase</keyword>
<keyword evidence="2" id="KW-0808">Transferase</keyword>
<dbReference type="PROSITE" id="PS50011">
    <property type="entry name" value="PROTEIN_KINASE_DOM"/>
    <property type="match status" value="1"/>
</dbReference>
<evidence type="ECO:0000259" key="8">
    <source>
        <dbReference type="PROSITE" id="PS50011"/>
    </source>
</evidence>
<evidence type="ECO:0000256" key="3">
    <source>
        <dbReference type="ARBA" id="ARBA00022741"/>
    </source>
</evidence>
<dbReference type="InterPro" id="IPR000719">
    <property type="entry name" value="Prot_kinase_dom"/>
</dbReference>
<dbReference type="InterPro" id="IPR012337">
    <property type="entry name" value="RNaseH-like_sf"/>
</dbReference>
<sequence length="1003" mass="112276">MPKPTIYVCYWSQKNRDFTYFEILNITNNFERVLGKGGFGTVCRGYLDGTEVAVKMLSPLSVQGTSEMSTNVLSWERRLQIAVDAAKGLEYLHNGCKPAIVHRDVKTANILLNDKFQAKLADFGLSRPFLVEGGTHISTDVVVLIFGIRALRSRPKMSHIELERAKRERELKEKEEASKIESSITAAGTLFPEKESSVSLKYPMLTKSNYAAWAIKMEVFMMAQGVWDAIESPDPIDSRRDKMALVAIYQGIGEDTLLQLGAKKTAKEAWNMLKMMNQGADKVKEVRSQTLWREFEALRMGDSENVDDFSGKLTIIVNKLRNLGNTVEEERVVKKLLRSVSSKFLQIVSAIEEFSDLTTKSVEEVIGSLKAHEERLLSCGGKSDETLLLTRAEWKAREEATKNKKASANSRGGRSGGRGGRGRGRGRHCGESSRGGDDESKPQKKKFDKSKEKDEQANLTETEEVEPALLLIENCELNVSKEEIYIEEPSLLMIETCEVTEGEVYAAATGGSLMKEVGWYLDTRASNHMADFWGEAVKTSVYVLNRCLTKSVEGMTPYQAWCKKIPNIHHLRVFGCLSHIKVTSPHLTKLEDRSVKGVMIGYEEGSKAYRLYDPVKKKLIISRDVIFEEEKSWPWQSEKKEEELENVNIFTVKLRDAGGATTVSEEGEVSPKSTAQISPTSTSESESDSNSTNSTPPRKFRSLQEIYNETREVEAEIGKCPFEHAVYMKETENDVTVVGVYVDDLILTGSSATLIDKFKHEMKKVFEMSDLGLLSYYLGIEVKQNSESITLCQSSYASKILEKAGMSDCNSCRIPMDPRCKLSKHDEEPPVDATTYRSIIGSLRYLVNTRPDLAYSVGVVSRYMESPTTSHMNAVKQILRYVKGTLDLGIVYKKNQECKPVLARTNPVTHLSQWVSSLLATGHIENVVDPRLDGDFNINSVGKAVEIAMACTSPTCTRRPTKLRVVNELNECLAAEIAPTKERHEFELNGSTRVLNESIPLAR</sequence>
<keyword evidence="10" id="KW-1185">Reference proteome</keyword>
<comment type="caution">
    <text evidence="9">The sequence shown here is derived from an EMBL/GenBank/DDBJ whole genome shotgun (WGS) entry which is preliminary data.</text>
</comment>
<organism evidence="9 10">
    <name type="scientific">Hevea brasiliensis</name>
    <name type="common">Para rubber tree</name>
    <name type="synonym">Siphonia brasiliensis</name>
    <dbReference type="NCBI Taxonomy" id="3981"/>
    <lineage>
        <taxon>Eukaryota</taxon>
        <taxon>Viridiplantae</taxon>
        <taxon>Streptophyta</taxon>
        <taxon>Embryophyta</taxon>
        <taxon>Tracheophyta</taxon>
        <taxon>Spermatophyta</taxon>
        <taxon>Magnoliopsida</taxon>
        <taxon>eudicotyledons</taxon>
        <taxon>Gunneridae</taxon>
        <taxon>Pentapetalae</taxon>
        <taxon>rosids</taxon>
        <taxon>fabids</taxon>
        <taxon>Malpighiales</taxon>
        <taxon>Euphorbiaceae</taxon>
        <taxon>Crotonoideae</taxon>
        <taxon>Micrandreae</taxon>
        <taxon>Hevea</taxon>
    </lineage>
</organism>
<dbReference type="InterPro" id="IPR011009">
    <property type="entry name" value="Kinase-like_dom_sf"/>
</dbReference>
<dbReference type="InterPro" id="IPR043502">
    <property type="entry name" value="DNA/RNA_pol_sf"/>
</dbReference>
<feature type="region of interest" description="Disordered" evidence="7">
    <location>
        <begin position="660"/>
        <end position="701"/>
    </location>
</feature>
<dbReference type="PROSITE" id="PS00107">
    <property type="entry name" value="PROTEIN_KINASE_ATP"/>
    <property type="match status" value="1"/>
</dbReference>
<feature type="compositionally biased region" description="Low complexity" evidence="7">
    <location>
        <begin position="678"/>
        <end position="697"/>
    </location>
</feature>
<feature type="compositionally biased region" description="Basic and acidic residues" evidence="7">
    <location>
        <begin position="428"/>
        <end position="442"/>
    </location>
</feature>
<evidence type="ECO:0000313" key="9">
    <source>
        <dbReference type="EMBL" id="KAF2301069.1"/>
    </source>
</evidence>
<evidence type="ECO:0000256" key="2">
    <source>
        <dbReference type="ARBA" id="ARBA00022679"/>
    </source>
</evidence>
<feature type="domain" description="Protein kinase" evidence="8">
    <location>
        <begin position="1"/>
        <end position="296"/>
    </location>
</feature>
<gene>
    <name evidence="9" type="ORF">GH714_019859</name>
</gene>
<dbReference type="SUPFAM" id="SSF53098">
    <property type="entry name" value="Ribonuclease H-like"/>
    <property type="match status" value="1"/>
</dbReference>
<dbReference type="PANTHER" id="PTHR45631">
    <property type="entry name" value="OS07G0107800 PROTEIN-RELATED"/>
    <property type="match status" value="1"/>
</dbReference>
<evidence type="ECO:0000256" key="5">
    <source>
        <dbReference type="ARBA" id="ARBA00022840"/>
    </source>
</evidence>
<evidence type="ECO:0000256" key="4">
    <source>
        <dbReference type="ARBA" id="ARBA00022777"/>
    </source>
</evidence>
<keyword evidence="5 6" id="KW-0067">ATP-binding</keyword>
<dbReference type="Pfam" id="PF14223">
    <property type="entry name" value="Retrotran_gag_2"/>
    <property type="match status" value="1"/>
</dbReference>
<dbReference type="InterPro" id="IPR057670">
    <property type="entry name" value="SH3_retrovirus"/>
</dbReference>
<dbReference type="SMART" id="SM00220">
    <property type="entry name" value="S_TKc"/>
    <property type="match status" value="1"/>
</dbReference>
<dbReference type="EMBL" id="JAAGAX010000010">
    <property type="protein sequence ID" value="KAF2301069.1"/>
    <property type="molecule type" value="Genomic_DNA"/>
</dbReference>
<evidence type="ECO:0000256" key="1">
    <source>
        <dbReference type="ARBA" id="ARBA00022527"/>
    </source>
</evidence>
<evidence type="ECO:0000313" key="10">
    <source>
        <dbReference type="Proteomes" id="UP000467840"/>
    </source>
</evidence>
<keyword evidence="3 6" id="KW-0547">Nucleotide-binding</keyword>
<dbReference type="InterPro" id="IPR001245">
    <property type="entry name" value="Ser-Thr/Tyr_kinase_cat_dom"/>
</dbReference>
<dbReference type="Pfam" id="PF25597">
    <property type="entry name" value="SH3_retrovirus"/>
    <property type="match status" value="1"/>
</dbReference>
<dbReference type="SUPFAM" id="SSF56672">
    <property type="entry name" value="DNA/RNA polymerases"/>
    <property type="match status" value="1"/>
</dbReference>
<feature type="region of interest" description="Disordered" evidence="7">
    <location>
        <begin position="399"/>
        <end position="462"/>
    </location>
</feature>
<dbReference type="PANTHER" id="PTHR45631:SF202">
    <property type="entry name" value="SENESCENCE-INDUCED RECEPTOR-LIKE SERINE_THREONINE-PROTEIN KINASE"/>
    <property type="match status" value="1"/>
</dbReference>
<dbReference type="InterPro" id="IPR017441">
    <property type="entry name" value="Protein_kinase_ATP_BS"/>
</dbReference>
<reference evidence="9 10" key="1">
    <citation type="journal article" date="2020" name="Mol. Plant">
        <title>The Chromosome-Based Rubber Tree Genome Provides New Insights into Spurge Genome Evolution and Rubber Biosynthesis.</title>
        <authorList>
            <person name="Liu J."/>
            <person name="Shi C."/>
            <person name="Shi C.C."/>
            <person name="Li W."/>
            <person name="Zhang Q.J."/>
            <person name="Zhang Y."/>
            <person name="Li K."/>
            <person name="Lu H.F."/>
            <person name="Shi C."/>
            <person name="Zhu S.T."/>
            <person name="Xiao Z.Y."/>
            <person name="Nan H."/>
            <person name="Yue Y."/>
            <person name="Zhu X.G."/>
            <person name="Wu Y."/>
            <person name="Hong X.N."/>
            <person name="Fan G.Y."/>
            <person name="Tong Y."/>
            <person name="Zhang D."/>
            <person name="Mao C.L."/>
            <person name="Liu Y.L."/>
            <person name="Hao S.J."/>
            <person name="Liu W.Q."/>
            <person name="Lv M.Q."/>
            <person name="Zhang H.B."/>
            <person name="Liu Y."/>
            <person name="Hu-Tang G.R."/>
            <person name="Wang J.P."/>
            <person name="Wang J.H."/>
            <person name="Sun Y.H."/>
            <person name="Ni S.B."/>
            <person name="Chen W.B."/>
            <person name="Zhang X.C."/>
            <person name="Jiao Y.N."/>
            <person name="Eichler E.E."/>
            <person name="Li G.H."/>
            <person name="Liu X."/>
            <person name="Gao L.Z."/>
        </authorList>
    </citation>
    <scope>NUCLEOTIDE SEQUENCE [LARGE SCALE GENOMIC DNA]</scope>
    <source>
        <strain evidence="10">cv. GT1</strain>
        <tissue evidence="9">Leaf</tissue>
    </source>
</reference>
<dbReference type="InterPro" id="IPR008271">
    <property type="entry name" value="Ser/Thr_kinase_AS"/>
</dbReference>
<protein>
    <recommendedName>
        <fullName evidence="8">Protein kinase domain-containing protein</fullName>
    </recommendedName>
</protein>
<accession>A0A6A6LN70</accession>